<gene>
    <name evidence="2" type="ORF">ACFP85_09685</name>
</gene>
<feature type="domain" description="ChrR-like cupin" evidence="1">
    <location>
        <begin position="99"/>
        <end position="190"/>
    </location>
</feature>
<proteinExistence type="predicted"/>
<dbReference type="Gene3D" id="1.10.10.1320">
    <property type="entry name" value="Anti-sigma factor, zinc-finger domain"/>
    <property type="match status" value="1"/>
</dbReference>
<dbReference type="InterPro" id="IPR025979">
    <property type="entry name" value="ChrR-like_cupin_dom"/>
</dbReference>
<dbReference type="InterPro" id="IPR041916">
    <property type="entry name" value="Anti_sigma_zinc_sf"/>
</dbReference>
<dbReference type="InterPro" id="IPR011051">
    <property type="entry name" value="RmlC_Cupin_sf"/>
</dbReference>
<dbReference type="NCBIfam" id="TIGR02451">
    <property type="entry name" value="anti_sig_ChrR"/>
    <property type="match status" value="1"/>
</dbReference>
<dbReference type="Gene3D" id="2.60.120.10">
    <property type="entry name" value="Jelly Rolls"/>
    <property type="match status" value="1"/>
</dbReference>
<dbReference type="SUPFAM" id="SSF51182">
    <property type="entry name" value="RmlC-like cupins"/>
    <property type="match status" value="1"/>
</dbReference>
<evidence type="ECO:0000313" key="3">
    <source>
        <dbReference type="Proteomes" id="UP001596364"/>
    </source>
</evidence>
<dbReference type="Pfam" id="PF12973">
    <property type="entry name" value="Cupin_7"/>
    <property type="match status" value="1"/>
</dbReference>
<dbReference type="InterPro" id="IPR014710">
    <property type="entry name" value="RmlC-like_jellyroll"/>
</dbReference>
<dbReference type="EMBL" id="JBHSUS010000001">
    <property type="protein sequence ID" value="MFC6440418.1"/>
    <property type="molecule type" value="Genomic_DNA"/>
</dbReference>
<keyword evidence="3" id="KW-1185">Reference proteome</keyword>
<organism evidence="2 3">
    <name type="scientific">Pseudobowmanella zhangzhouensis</name>
    <dbReference type="NCBI Taxonomy" id="1537679"/>
    <lineage>
        <taxon>Bacteria</taxon>
        <taxon>Pseudomonadati</taxon>
        <taxon>Pseudomonadota</taxon>
        <taxon>Gammaproteobacteria</taxon>
        <taxon>Alteromonadales</taxon>
        <taxon>Alteromonadaceae</taxon>
    </lineage>
</organism>
<reference evidence="3" key="1">
    <citation type="journal article" date="2019" name="Int. J. Syst. Evol. Microbiol.">
        <title>The Global Catalogue of Microorganisms (GCM) 10K type strain sequencing project: providing services to taxonomists for standard genome sequencing and annotation.</title>
        <authorList>
            <consortium name="The Broad Institute Genomics Platform"/>
            <consortium name="The Broad Institute Genome Sequencing Center for Infectious Disease"/>
            <person name="Wu L."/>
            <person name="Ma J."/>
        </authorList>
    </citation>
    <scope>NUCLEOTIDE SEQUENCE [LARGE SCALE GENOMIC DNA]</scope>
    <source>
        <strain evidence="3">CGMCC 1.16031</strain>
    </source>
</reference>
<comment type="caution">
    <text evidence="2">The sequence shown here is derived from an EMBL/GenBank/DDBJ whole genome shotgun (WGS) entry which is preliminary data.</text>
</comment>
<dbReference type="Proteomes" id="UP001596364">
    <property type="component" value="Unassembled WGS sequence"/>
</dbReference>
<dbReference type="RefSeq" id="WP_131258216.1">
    <property type="nucleotide sequence ID" value="NZ_JBHSUS010000001.1"/>
</dbReference>
<protein>
    <submittedName>
        <fullName evidence="2">ChrR family anti-sigma-E factor</fullName>
    </submittedName>
</protein>
<sequence length="210" mass="23332">MASYHPNDELLMRFSAGMLSNALGVLVACHVERCPHCQEKTRIYEQFGGELIAESDDAELPADLLDKTLARLSDEAEPAPVKVSGNVPRPLQRFLPDDVSQIPWKGMSKAIKEFRLPFGDDEFDARLYKIAAGKQLPEHTHRGREFTLVLSGSFSDNAGAYHAGDFVLADTSVMHRPRAHAEQDCICFAVLDAPLKFTGWFGALVNPFMR</sequence>
<evidence type="ECO:0000259" key="1">
    <source>
        <dbReference type="Pfam" id="PF12973"/>
    </source>
</evidence>
<name>A0ABW1XMB8_9ALTE</name>
<dbReference type="CDD" id="cd20301">
    <property type="entry name" value="cupin_ChrR"/>
    <property type="match status" value="1"/>
</dbReference>
<evidence type="ECO:0000313" key="2">
    <source>
        <dbReference type="EMBL" id="MFC6440418.1"/>
    </source>
</evidence>
<dbReference type="InterPro" id="IPR012807">
    <property type="entry name" value="Anti-sigma_ChrR"/>
</dbReference>
<accession>A0ABW1XMB8</accession>